<comment type="caution">
    <text evidence="1">The sequence shown here is derived from an EMBL/GenBank/DDBJ whole genome shotgun (WGS) entry which is preliminary data.</text>
</comment>
<evidence type="ECO:0000313" key="2">
    <source>
        <dbReference type="Proteomes" id="UP000807469"/>
    </source>
</evidence>
<dbReference type="AlphaFoldDB" id="A0A9P5ZAP0"/>
<organism evidence="1 2">
    <name type="scientific">Pholiota conissans</name>
    <dbReference type="NCBI Taxonomy" id="109636"/>
    <lineage>
        <taxon>Eukaryota</taxon>
        <taxon>Fungi</taxon>
        <taxon>Dikarya</taxon>
        <taxon>Basidiomycota</taxon>
        <taxon>Agaricomycotina</taxon>
        <taxon>Agaricomycetes</taxon>
        <taxon>Agaricomycetidae</taxon>
        <taxon>Agaricales</taxon>
        <taxon>Agaricineae</taxon>
        <taxon>Strophariaceae</taxon>
        <taxon>Pholiota</taxon>
    </lineage>
</organism>
<dbReference type="OrthoDB" id="3155440at2759"/>
<gene>
    <name evidence="1" type="ORF">BDN70DRAFT_872325</name>
</gene>
<dbReference type="InterPro" id="IPR032675">
    <property type="entry name" value="LRR_dom_sf"/>
</dbReference>
<dbReference type="Proteomes" id="UP000807469">
    <property type="component" value="Unassembled WGS sequence"/>
</dbReference>
<sequence length="646" mass="72710">MKPTSASLDTPCITHPLNTPYSSQESASHYFAAYPARGEPLNVHPYPTILAGSLFDLPNEILAYILELGYFECDGNGAPDTAFRTLASRISSRLRQVVLRTPSLWSIIHVSPNSVPSQMDPCIRHSMKYPLDIRLRCFWEPEMAEEIMEKLVPHQDRWRRLSMTVKDDFVLTLLGSRGAPLLEYLDISYHGYHRHIAMPSYVFGGQLPRLDHLCLRHVDITNLGFSLRGIRTLEIRGYGTWPAYPQLKELLGGSESLENLVLHVKPGQVLEQVFPDEAWDAPHPQIYLPELRTMNIYTSEWLSSKMTPFIRLFAFPKLDSLALYEDATQNLDSKPQAAILYTRGTVPSIDQYLSTPQRLPNRLDLVTCSLYLGCLAMSGIPVTTLELRGVRWPDHAMLKTVFDSLGALENLFIYDLNPKQAIRGLLRDEANERLSLANYAEMEDTITLPRLQCLVVEFTERSTWDVTRSSTFAFLRVFIFPALHSLRIAKIIGLPQWKAIVDAFTIHASEYHSLTSLTLAKMSDLLPTNPHDPHYTDIATAFPYIRDLSLDSFASSNSLLLQLLRSASTTALSGLKSLSLRGDPNVSKPLLHRVISARERAGAPLMRLCLDRHFASNAESLAWIKEHVEVVEVDGEPCAVGAPYVS</sequence>
<dbReference type="Gene3D" id="3.80.10.10">
    <property type="entry name" value="Ribonuclease Inhibitor"/>
    <property type="match status" value="1"/>
</dbReference>
<accession>A0A9P5ZAP0</accession>
<proteinExistence type="predicted"/>
<evidence type="ECO:0008006" key="3">
    <source>
        <dbReference type="Google" id="ProtNLM"/>
    </source>
</evidence>
<protein>
    <recommendedName>
        <fullName evidence="3">F-box domain-containing protein</fullName>
    </recommendedName>
</protein>
<evidence type="ECO:0000313" key="1">
    <source>
        <dbReference type="EMBL" id="KAF9484548.1"/>
    </source>
</evidence>
<dbReference type="SUPFAM" id="SSF52058">
    <property type="entry name" value="L domain-like"/>
    <property type="match status" value="1"/>
</dbReference>
<keyword evidence="2" id="KW-1185">Reference proteome</keyword>
<reference evidence="1" key="1">
    <citation type="submission" date="2020-11" db="EMBL/GenBank/DDBJ databases">
        <authorList>
            <consortium name="DOE Joint Genome Institute"/>
            <person name="Ahrendt S."/>
            <person name="Riley R."/>
            <person name="Andreopoulos W."/>
            <person name="Labutti K."/>
            <person name="Pangilinan J."/>
            <person name="Ruiz-Duenas F.J."/>
            <person name="Barrasa J.M."/>
            <person name="Sanchez-Garcia M."/>
            <person name="Camarero S."/>
            <person name="Miyauchi S."/>
            <person name="Serrano A."/>
            <person name="Linde D."/>
            <person name="Babiker R."/>
            <person name="Drula E."/>
            <person name="Ayuso-Fernandez I."/>
            <person name="Pacheco R."/>
            <person name="Padilla G."/>
            <person name="Ferreira P."/>
            <person name="Barriuso J."/>
            <person name="Kellner H."/>
            <person name="Castanera R."/>
            <person name="Alfaro M."/>
            <person name="Ramirez L."/>
            <person name="Pisabarro A.G."/>
            <person name="Kuo A."/>
            <person name="Tritt A."/>
            <person name="Lipzen A."/>
            <person name="He G."/>
            <person name="Yan M."/>
            <person name="Ng V."/>
            <person name="Cullen D."/>
            <person name="Martin F."/>
            <person name="Rosso M.-N."/>
            <person name="Henrissat B."/>
            <person name="Hibbett D."/>
            <person name="Martinez A.T."/>
            <person name="Grigoriev I.V."/>
        </authorList>
    </citation>
    <scope>NUCLEOTIDE SEQUENCE</scope>
    <source>
        <strain evidence="1">CIRM-BRFM 674</strain>
    </source>
</reference>
<dbReference type="EMBL" id="MU155142">
    <property type="protein sequence ID" value="KAF9484548.1"/>
    <property type="molecule type" value="Genomic_DNA"/>
</dbReference>
<name>A0A9P5ZAP0_9AGAR</name>